<dbReference type="EMBL" id="JAACJO010000014">
    <property type="protein sequence ID" value="KAF5350585.1"/>
    <property type="molecule type" value="Genomic_DNA"/>
</dbReference>
<feature type="compositionally biased region" description="Polar residues" evidence="5">
    <location>
        <begin position="372"/>
        <end position="383"/>
    </location>
</feature>
<dbReference type="PROSITE" id="PS00463">
    <property type="entry name" value="ZN2_CY6_FUNGAL_1"/>
    <property type="match status" value="1"/>
</dbReference>
<evidence type="ECO:0000313" key="8">
    <source>
        <dbReference type="EMBL" id="KAF5350585.1"/>
    </source>
</evidence>
<dbReference type="GO" id="GO:0006351">
    <property type="term" value="P:DNA-templated transcription"/>
    <property type="evidence" value="ECO:0007669"/>
    <property type="project" value="InterPro"/>
</dbReference>
<dbReference type="PROSITE" id="PS51379">
    <property type="entry name" value="4FE4S_FER_2"/>
    <property type="match status" value="1"/>
</dbReference>
<dbReference type="GO" id="GO:0000981">
    <property type="term" value="F:DNA-binding transcription factor activity, RNA polymerase II-specific"/>
    <property type="evidence" value="ECO:0007669"/>
    <property type="project" value="InterPro"/>
</dbReference>
<evidence type="ECO:0000256" key="4">
    <source>
        <dbReference type="SAM" id="Coils"/>
    </source>
</evidence>
<dbReference type="Pfam" id="PF04082">
    <property type="entry name" value="Fungal_trans"/>
    <property type="match status" value="1"/>
</dbReference>
<proteinExistence type="predicted"/>
<feature type="region of interest" description="Disordered" evidence="5">
    <location>
        <begin position="368"/>
        <end position="448"/>
    </location>
</feature>
<dbReference type="OrthoDB" id="424974at2759"/>
<feature type="compositionally biased region" description="Pro residues" evidence="5">
    <location>
        <begin position="1107"/>
        <end position="1118"/>
    </location>
</feature>
<feature type="compositionally biased region" description="Low complexity" evidence="5">
    <location>
        <begin position="807"/>
        <end position="826"/>
    </location>
</feature>
<feature type="compositionally biased region" description="Polar residues" evidence="5">
    <location>
        <begin position="1155"/>
        <end position="1164"/>
    </location>
</feature>
<feature type="region of interest" description="Disordered" evidence="5">
    <location>
        <begin position="962"/>
        <end position="1274"/>
    </location>
</feature>
<accession>A0A8H5CZ04</accession>
<comment type="caution">
    <text evidence="8">The sequence shown here is derived from an EMBL/GenBank/DDBJ whole genome shotgun (WGS) entry which is preliminary data.</text>
</comment>
<dbReference type="CDD" id="cd00067">
    <property type="entry name" value="GAL4"/>
    <property type="match status" value="1"/>
</dbReference>
<dbReference type="GO" id="GO:0008270">
    <property type="term" value="F:zinc ion binding"/>
    <property type="evidence" value="ECO:0007669"/>
    <property type="project" value="InterPro"/>
</dbReference>
<evidence type="ECO:0008006" key="10">
    <source>
        <dbReference type="Google" id="ProtNLM"/>
    </source>
</evidence>
<feature type="compositionally biased region" description="Low complexity" evidence="5">
    <location>
        <begin position="1131"/>
        <end position="1148"/>
    </location>
</feature>
<feature type="region of interest" description="Disordered" evidence="5">
    <location>
        <begin position="235"/>
        <end position="284"/>
    </location>
</feature>
<organism evidence="8 9">
    <name type="scientific">Leucocoprinus leucothites</name>
    <dbReference type="NCBI Taxonomy" id="201217"/>
    <lineage>
        <taxon>Eukaryota</taxon>
        <taxon>Fungi</taxon>
        <taxon>Dikarya</taxon>
        <taxon>Basidiomycota</taxon>
        <taxon>Agaricomycotina</taxon>
        <taxon>Agaricomycetes</taxon>
        <taxon>Agaricomycetidae</taxon>
        <taxon>Agaricales</taxon>
        <taxon>Agaricineae</taxon>
        <taxon>Agaricaceae</taxon>
        <taxon>Leucocoprinus</taxon>
    </lineage>
</organism>
<dbReference type="PROSITE" id="PS50048">
    <property type="entry name" value="ZN2_CY6_FUNGAL_2"/>
    <property type="match status" value="1"/>
</dbReference>
<dbReference type="SMART" id="SM00906">
    <property type="entry name" value="Fungal_trans"/>
    <property type="match status" value="1"/>
</dbReference>
<dbReference type="CDD" id="cd12148">
    <property type="entry name" value="fungal_TF_MHR"/>
    <property type="match status" value="1"/>
</dbReference>
<feature type="region of interest" description="Disordered" evidence="5">
    <location>
        <begin position="794"/>
        <end position="870"/>
    </location>
</feature>
<evidence type="ECO:0000256" key="3">
    <source>
        <dbReference type="ARBA" id="ARBA00023242"/>
    </source>
</evidence>
<keyword evidence="2" id="KW-0479">Metal-binding</keyword>
<dbReference type="GO" id="GO:0003677">
    <property type="term" value="F:DNA binding"/>
    <property type="evidence" value="ECO:0007669"/>
    <property type="project" value="InterPro"/>
</dbReference>
<feature type="compositionally biased region" description="Low complexity" evidence="5">
    <location>
        <begin position="401"/>
        <end position="443"/>
    </location>
</feature>
<feature type="compositionally biased region" description="Low complexity" evidence="5">
    <location>
        <begin position="265"/>
        <end position="280"/>
    </location>
</feature>
<dbReference type="InterPro" id="IPR017896">
    <property type="entry name" value="4Fe4S_Fe-S-bd"/>
</dbReference>
<dbReference type="SUPFAM" id="SSF57701">
    <property type="entry name" value="Zn2/Cys6 DNA-binding domain"/>
    <property type="match status" value="1"/>
</dbReference>
<dbReference type="InterPro" id="IPR007219">
    <property type="entry name" value="XnlR_reg_dom"/>
</dbReference>
<dbReference type="InterPro" id="IPR036864">
    <property type="entry name" value="Zn2-C6_fun-type_DNA-bd_sf"/>
</dbReference>
<keyword evidence="4" id="KW-0175">Coiled coil</keyword>
<name>A0A8H5CZ04_9AGAR</name>
<evidence type="ECO:0000256" key="1">
    <source>
        <dbReference type="ARBA" id="ARBA00004123"/>
    </source>
</evidence>
<dbReference type="PANTHER" id="PTHR31001:SF56">
    <property type="entry name" value="ZN(2)-C6 FUNGAL-TYPE DOMAIN-CONTAINING PROTEIN"/>
    <property type="match status" value="1"/>
</dbReference>
<keyword evidence="9" id="KW-1185">Reference proteome</keyword>
<evidence type="ECO:0000256" key="2">
    <source>
        <dbReference type="ARBA" id="ARBA00022723"/>
    </source>
</evidence>
<dbReference type="GO" id="GO:0005634">
    <property type="term" value="C:nucleus"/>
    <property type="evidence" value="ECO:0007669"/>
    <property type="project" value="UniProtKB-SubCell"/>
</dbReference>
<dbReference type="SMART" id="SM00066">
    <property type="entry name" value="GAL4"/>
    <property type="match status" value="1"/>
</dbReference>
<feature type="domain" description="Zn(2)-C6 fungal-type" evidence="6">
    <location>
        <begin position="77"/>
        <end position="106"/>
    </location>
</feature>
<reference evidence="8 9" key="1">
    <citation type="journal article" date="2020" name="ISME J.">
        <title>Uncovering the hidden diversity of litter-decomposition mechanisms in mushroom-forming fungi.</title>
        <authorList>
            <person name="Floudas D."/>
            <person name="Bentzer J."/>
            <person name="Ahren D."/>
            <person name="Johansson T."/>
            <person name="Persson P."/>
            <person name="Tunlid A."/>
        </authorList>
    </citation>
    <scope>NUCLEOTIDE SEQUENCE [LARGE SCALE GENOMIC DNA]</scope>
    <source>
        <strain evidence="8 9">CBS 146.42</strain>
    </source>
</reference>
<feature type="compositionally biased region" description="Pro residues" evidence="5">
    <location>
        <begin position="1182"/>
        <end position="1198"/>
    </location>
</feature>
<dbReference type="Proteomes" id="UP000559027">
    <property type="component" value="Unassembled WGS sequence"/>
</dbReference>
<gene>
    <name evidence="8" type="ORF">D9756_008766</name>
</gene>
<dbReference type="Gene3D" id="4.10.240.10">
    <property type="entry name" value="Zn(2)-C6 fungal-type DNA-binding domain"/>
    <property type="match status" value="1"/>
</dbReference>
<sequence>MYHLPPIGPSHTFPTTHYPRRSPPFKCLFPLPILSHREKQTPTRISTMPPTGSSRKDHNPQLKALDKEAKRARGALSCAECRRLKLKCDKTVPCASCKRRGCSAICPNGSLITGQGTRFVLADTEKLHQKIAQMSDRIRQLEDALTILQSTLSSEPHPLLSRELMKIKSSLDLHAAINGEVMKSGGVNGIKLEGGGRTEGDEDEGESVIDAFGTLAIRDDGAATFYGRSAGSESLLIGERPDDSPPSSVNEYTSYGITTSPPHVANSSSQNAPSNNHAPAGSPRSAIASLNASFPLSTNTFQQNSTAVDMDYLLVNFLPKWEEAWRLSQLYLEQAPWFFGAVTKRQIVEEMLPMWYFEARGLAAGAGGGTTNVGSPPSGQGQVPLTPVSPVDSMHQGQGQGQMDGQVANAASPGSYSSASSSSSTATHPIGPSSSASSQQPSSTKHQTRTAHDLALLFMIFCFGALTDINLPPAPENTVSEEFFQLTKAALVLEPVLERAPSVSTVQTLSLIAIYEGICSRDGSVERTWGVWGVAVKLAQSIGLHRDCARWKLSPAEVQKRRALFWELFITDCWQSLATGRLATFSLPFVDCELPQDPDSTIGEDGSIQPSFPYWKARFGAECVSAVVQGTLTSRAPKYSIILDLDRKVRDMEFPLYAQQAATLDLDASLGFTDLERAGEGAATGLALGETMSRFMPINYRELTLLYIHRCFFAHAIETHPADPIKSQYAPSFLAGYRSACTILGSVRKQFILFPRQIARFWVLWTHAFSATTDDEKNEMEIFGGKTHTVATRSPVVSTAGPDGNGLRRLASSGSLVSSSRASSGSPKIKPNAQGYLQVPGQAPGHPPHTQGGVSANHSVYGGPTPQQAQQQLQQVSIPSVPSQPLPVQQQQLINQYPSFEGVHPNLVHELRGFDGRIEAQVKQAYMDTSAPPPPPLPEGSETEVVGVPAYGPYAVNGMSGREEEAKVQVQSGMDGVEYQHQQQQQREMEYQQMQQMEMERRREEEERQRMEFERQEREMAERREMDYEMQQQQQRAQQHYQAPPPPPQAGYRPQQQHPQAQYEGYYNQEPSPPQQPPQARSRQSPVNLRQVYVQGQDAVYHHQGQPLPPPPPQPQPPQYQRSSHVPMHHPQQQQQQQQQPLQVIPPQHYENSRETLITPSSGERTPVTPYDVQAPYVHPAPHYPPQQQQPPPPPEPQPQQQYPPETYSQYWAAAPTVPDQGYAPQQQQQQPQQVPAQYSGQQYQGQVHMQQQQQPQQQQPFTPGGVLRGIAADDSRLQETWTTYMYNVASPRPFFGD</sequence>
<feature type="compositionally biased region" description="Low complexity" evidence="5">
    <location>
        <begin position="1029"/>
        <end position="1042"/>
    </location>
</feature>
<evidence type="ECO:0000256" key="5">
    <source>
        <dbReference type="SAM" id="MobiDB-lite"/>
    </source>
</evidence>
<feature type="coiled-coil region" evidence="4">
    <location>
        <begin position="124"/>
        <end position="151"/>
    </location>
</feature>
<feature type="compositionally biased region" description="Basic and acidic residues" evidence="5">
    <location>
        <begin position="998"/>
        <end position="1027"/>
    </location>
</feature>
<feature type="compositionally biased region" description="Polar residues" evidence="5">
    <location>
        <begin position="42"/>
        <end position="53"/>
    </location>
</feature>
<dbReference type="InterPro" id="IPR001138">
    <property type="entry name" value="Zn2Cys6_DnaBD"/>
</dbReference>
<dbReference type="InterPro" id="IPR050613">
    <property type="entry name" value="Sec_Metabolite_Reg"/>
</dbReference>
<evidence type="ECO:0000259" key="6">
    <source>
        <dbReference type="PROSITE" id="PS50048"/>
    </source>
</evidence>
<comment type="subcellular location">
    <subcellularLocation>
        <location evidence="1">Nucleus</location>
    </subcellularLocation>
</comment>
<keyword evidence="3" id="KW-0539">Nucleus</keyword>
<feature type="compositionally biased region" description="Low complexity" evidence="5">
    <location>
        <begin position="979"/>
        <end position="997"/>
    </location>
</feature>
<feature type="region of interest" description="Disordered" evidence="5">
    <location>
        <begin position="39"/>
        <end position="59"/>
    </location>
</feature>
<feature type="domain" description="4Fe-4S ferredoxin-type" evidence="7">
    <location>
        <begin position="84"/>
        <end position="116"/>
    </location>
</feature>
<evidence type="ECO:0000259" key="7">
    <source>
        <dbReference type="PROSITE" id="PS51379"/>
    </source>
</evidence>
<feature type="compositionally biased region" description="Polar residues" evidence="5">
    <location>
        <begin position="245"/>
        <end position="261"/>
    </location>
</feature>
<evidence type="ECO:0000313" key="9">
    <source>
        <dbReference type="Proteomes" id="UP000559027"/>
    </source>
</evidence>
<dbReference type="PANTHER" id="PTHR31001">
    <property type="entry name" value="UNCHARACTERIZED TRANSCRIPTIONAL REGULATORY PROTEIN"/>
    <property type="match status" value="1"/>
</dbReference>
<protein>
    <recommendedName>
        <fullName evidence="10">Zn(2)-C6 fungal-type domain-containing protein</fullName>
    </recommendedName>
</protein>
<feature type="compositionally biased region" description="Low complexity" evidence="5">
    <location>
        <begin position="1221"/>
        <end position="1260"/>
    </location>
</feature>